<dbReference type="EMBL" id="CP137306">
    <property type="protein sequence ID" value="WQF78395.1"/>
    <property type="molecule type" value="Genomic_DNA"/>
</dbReference>
<feature type="compositionally biased region" description="Basic and acidic residues" evidence="1">
    <location>
        <begin position="13"/>
        <end position="23"/>
    </location>
</feature>
<dbReference type="GeneID" id="87939912"/>
<accession>A0AAX4I543</accession>
<proteinExistence type="predicted"/>
<keyword evidence="3" id="KW-1185">Reference proteome</keyword>
<feature type="region of interest" description="Disordered" evidence="1">
    <location>
        <begin position="1"/>
        <end position="30"/>
    </location>
</feature>
<gene>
    <name evidence="2" type="ORF">CDEST_03409</name>
</gene>
<sequence length="79" mass="8823">MRPPAKPVARSQEAFERDGETARYAKHAKSSSHALHVQMRRLQTCMPDLFGVHHVLGSVRSGLAQPGFLINRLIVLFDS</sequence>
<dbReference type="RefSeq" id="XP_062775619.1">
    <property type="nucleotide sequence ID" value="XM_062919568.1"/>
</dbReference>
<name>A0AAX4I543_9PEZI</name>
<evidence type="ECO:0000256" key="1">
    <source>
        <dbReference type="SAM" id="MobiDB-lite"/>
    </source>
</evidence>
<dbReference type="Proteomes" id="UP001322277">
    <property type="component" value="Chromosome 2"/>
</dbReference>
<dbReference type="KEGG" id="cdet:87939912"/>
<reference evidence="3" key="1">
    <citation type="journal article" date="2023" name="bioRxiv">
        <title>Complete genome of the Medicago anthracnose fungus, Colletotrichum destructivum, reveals a mini-chromosome-like region within a core chromosome.</title>
        <authorList>
            <person name="Lapalu N."/>
            <person name="Simon A."/>
            <person name="Lu A."/>
            <person name="Plaumann P.-L."/>
            <person name="Amselem J."/>
            <person name="Pigne S."/>
            <person name="Auger A."/>
            <person name="Koch C."/>
            <person name="Dallery J.-F."/>
            <person name="O'Connell R.J."/>
        </authorList>
    </citation>
    <scope>NUCLEOTIDE SEQUENCE [LARGE SCALE GENOMIC DNA]</scope>
    <source>
        <strain evidence="3">CBS 520.97</strain>
    </source>
</reference>
<protein>
    <submittedName>
        <fullName evidence="2">Uncharacterized protein</fullName>
    </submittedName>
</protein>
<evidence type="ECO:0000313" key="3">
    <source>
        <dbReference type="Proteomes" id="UP001322277"/>
    </source>
</evidence>
<dbReference type="AlphaFoldDB" id="A0AAX4I543"/>
<organism evidence="2 3">
    <name type="scientific">Colletotrichum destructivum</name>
    <dbReference type="NCBI Taxonomy" id="34406"/>
    <lineage>
        <taxon>Eukaryota</taxon>
        <taxon>Fungi</taxon>
        <taxon>Dikarya</taxon>
        <taxon>Ascomycota</taxon>
        <taxon>Pezizomycotina</taxon>
        <taxon>Sordariomycetes</taxon>
        <taxon>Hypocreomycetidae</taxon>
        <taxon>Glomerellales</taxon>
        <taxon>Glomerellaceae</taxon>
        <taxon>Colletotrichum</taxon>
        <taxon>Colletotrichum destructivum species complex</taxon>
    </lineage>
</organism>
<evidence type="ECO:0000313" key="2">
    <source>
        <dbReference type="EMBL" id="WQF78395.1"/>
    </source>
</evidence>